<evidence type="ECO:0000256" key="1">
    <source>
        <dbReference type="SAM" id="Phobius"/>
    </source>
</evidence>
<dbReference type="InterPro" id="IPR021514">
    <property type="entry name" value="DUF3176"/>
</dbReference>
<gene>
    <name evidence="2" type="ORF">KHLLAP_LOCUS720</name>
</gene>
<keyword evidence="1" id="KW-0812">Transmembrane</keyword>
<dbReference type="PANTHER" id="PTHR35394">
    <property type="entry name" value="DUF3176 DOMAIN-CONTAINING PROTEIN"/>
    <property type="match status" value="1"/>
</dbReference>
<accession>A0AAI8YD19</accession>
<dbReference type="Pfam" id="PF11374">
    <property type="entry name" value="DUF3176"/>
    <property type="match status" value="1"/>
</dbReference>
<keyword evidence="1" id="KW-0472">Membrane</keyword>
<proteinExistence type="predicted"/>
<evidence type="ECO:0000313" key="3">
    <source>
        <dbReference type="Proteomes" id="UP001295740"/>
    </source>
</evidence>
<dbReference type="Proteomes" id="UP001295740">
    <property type="component" value="Unassembled WGS sequence"/>
</dbReference>
<dbReference type="PANTHER" id="PTHR35394:SF6">
    <property type="entry name" value="DUF3176 DOMAIN-CONTAINING PROTEIN"/>
    <property type="match status" value="1"/>
</dbReference>
<dbReference type="EMBL" id="CAUWAG010000003">
    <property type="protein sequence ID" value="CAJ2500252.1"/>
    <property type="molecule type" value="Genomic_DNA"/>
</dbReference>
<name>A0AAI8YD19_9PEZI</name>
<sequence>MNVSLQNGLSQLKWIRFKHSRAPLMDMERFDDASRGTLGALKLLIFGRGGFVRSFGVVIALGALLLGPLAQQVVKYESKAVESLEGASVNRALNYTGALPGTTSPTGFVPILPLKSAVYNGLFAENGRPGASLAFECQTGNCTWDHYETLGVCSEGIDLTPFIDQYCASNATFGDCGWQVPQGAKLNNSLEVFSMTSQVPAAHGDLPHSMIMKLIFMGTEAYDGLAGEIKPWAKQCSLSACVQTLETTVSNGVMSETVVHSDVNQTILDNTDLDDGHDHNVYSIGSDGSAYMVSLDAMLSMRGPAAFNRTVTDSTVVVNLTVGISSGKTFFDPDVVTEAFYWNYYEYADGLYMLMRDTATSMTVAFRGFGADAEPVAGRALSDELHVSVRWAFAVFPVVLVFGTALFLVAAIYHTEKTGTQVWKSSALAVLFHGLDDDTKAQFGHVSNLEEQMSVAKDVKVQLGESDDGGSLLRT</sequence>
<evidence type="ECO:0000313" key="2">
    <source>
        <dbReference type="EMBL" id="CAJ2500252.1"/>
    </source>
</evidence>
<keyword evidence="1" id="KW-1133">Transmembrane helix</keyword>
<dbReference type="AlphaFoldDB" id="A0AAI8YD19"/>
<comment type="caution">
    <text evidence="2">The sequence shown here is derived from an EMBL/GenBank/DDBJ whole genome shotgun (WGS) entry which is preliminary data.</text>
</comment>
<feature type="transmembrane region" description="Helical" evidence="1">
    <location>
        <begin position="391"/>
        <end position="413"/>
    </location>
</feature>
<keyword evidence="3" id="KW-1185">Reference proteome</keyword>
<reference evidence="2" key="1">
    <citation type="submission" date="2023-10" db="EMBL/GenBank/DDBJ databases">
        <authorList>
            <person name="Hackl T."/>
        </authorList>
    </citation>
    <scope>NUCLEOTIDE SEQUENCE</scope>
</reference>
<protein>
    <submittedName>
        <fullName evidence="2">Uu.00g031050.m01.CDS01</fullName>
    </submittedName>
</protein>
<organism evidence="2 3">
    <name type="scientific">Anthostomella pinea</name>
    <dbReference type="NCBI Taxonomy" id="933095"/>
    <lineage>
        <taxon>Eukaryota</taxon>
        <taxon>Fungi</taxon>
        <taxon>Dikarya</taxon>
        <taxon>Ascomycota</taxon>
        <taxon>Pezizomycotina</taxon>
        <taxon>Sordariomycetes</taxon>
        <taxon>Xylariomycetidae</taxon>
        <taxon>Xylariales</taxon>
        <taxon>Xylariaceae</taxon>
        <taxon>Anthostomella</taxon>
    </lineage>
</organism>